<keyword evidence="5" id="KW-1133">Transmembrane helix</keyword>
<dbReference type="GO" id="GO:0009279">
    <property type="term" value="C:cell outer membrane"/>
    <property type="evidence" value="ECO:0007669"/>
    <property type="project" value="TreeGrafter"/>
</dbReference>
<feature type="compositionally biased region" description="Basic and acidic residues" evidence="4">
    <location>
        <begin position="44"/>
        <end position="78"/>
    </location>
</feature>
<organism evidence="6 7">
    <name type="scientific">Clostridium chromiireducens</name>
    <dbReference type="NCBI Taxonomy" id="225345"/>
    <lineage>
        <taxon>Bacteria</taxon>
        <taxon>Bacillati</taxon>
        <taxon>Bacillota</taxon>
        <taxon>Clostridia</taxon>
        <taxon>Eubacteriales</taxon>
        <taxon>Clostridiaceae</taxon>
        <taxon>Clostridium</taxon>
    </lineage>
</organism>
<dbReference type="GO" id="GO:0046813">
    <property type="term" value="P:receptor-mediated virion attachment to host cell"/>
    <property type="evidence" value="ECO:0007669"/>
    <property type="project" value="TreeGrafter"/>
</dbReference>
<protein>
    <submittedName>
        <fullName evidence="6">Tetratricopeptide repeat protein</fullName>
    </submittedName>
</protein>
<accession>A0A1V4J2F9</accession>
<dbReference type="InterPro" id="IPR019734">
    <property type="entry name" value="TPR_rpt"/>
</dbReference>
<dbReference type="InterPro" id="IPR050498">
    <property type="entry name" value="Ycf3"/>
</dbReference>
<dbReference type="PROSITE" id="PS50005">
    <property type="entry name" value="TPR"/>
    <property type="match status" value="1"/>
</dbReference>
<keyword evidence="2 3" id="KW-0802">TPR repeat</keyword>
<evidence type="ECO:0000256" key="5">
    <source>
        <dbReference type="SAM" id="Phobius"/>
    </source>
</evidence>
<dbReference type="Gene3D" id="1.25.40.10">
    <property type="entry name" value="Tetratricopeptide repeat domain"/>
    <property type="match status" value="1"/>
</dbReference>
<feature type="repeat" description="TPR" evidence="3">
    <location>
        <begin position="167"/>
        <end position="200"/>
    </location>
</feature>
<evidence type="ECO:0000256" key="1">
    <source>
        <dbReference type="ARBA" id="ARBA00022737"/>
    </source>
</evidence>
<keyword evidence="5" id="KW-0812">Transmembrane</keyword>
<dbReference type="PANTHER" id="PTHR44858">
    <property type="entry name" value="TETRATRICOPEPTIDE REPEAT PROTEIN 6"/>
    <property type="match status" value="1"/>
</dbReference>
<dbReference type="PANTHER" id="PTHR44858:SF1">
    <property type="entry name" value="UDP-N-ACETYLGLUCOSAMINE--PEPTIDE N-ACETYLGLUCOSAMINYLTRANSFERASE SPINDLY-RELATED"/>
    <property type="match status" value="1"/>
</dbReference>
<evidence type="ECO:0000313" key="6">
    <source>
        <dbReference type="EMBL" id="OPJ66195.1"/>
    </source>
</evidence>
<dbReference type="SUPFAM" id="SSF48452">
    <property type="entry name" value="TPR-like"/>
    <property type="match status" value="1"/>
</dbReference>
<name>A0A1V4J2F9_9CLOT</name>
<sequence length="258" mass="29577">MDRIKLLGKEKSKRMLLIILVLIALGVISYQLLENRRNRSIQGNDERQEEAISPQSKEESSNSGSEEKLNKTIEKDAEIIDSSSSKNQLNKEKEYSSKENELYNEAYKLFFSHEYSKAISKANDLVSEFPGNAMGYNIRGISKAYNGDYDGGMNDIDKSLNINSNYGYARFNKALVYEVYGNMDKALEWYNKALEIEEYVWSYYGIASIYGRRGDVKNTMIYLNKAIKLDSGVKEVAKNEEDFNPVKNSKEFQNAVYN</sequence>
<dbReference type="AlphaFoldDB" id="A0A1V4J2F9"/>
<dbReference type="SMART" id="SM00028">
    <property type="entry name" value="TPR"/>
    <property type="match status" value="3"/>
</dbReference>
<keyword evidence="5" id="KW-0472">Membrane</keyword>
<evidence type="ECO:0000313" key="7">
    <source>
        <dbReference type="Proteomes" id="UP000191056"/>
    </source>
</evidence>
<evidence type="ECO:0000256" key="3">
    <source>
        <dbReference type="PROSITE-ProRule" id="PRU00339"/>
    </source>
</evidence>
<keyword evidence="7" id="KW-1185">Reference proteome</keyword>
<proteinExistence type="predicted"/>
<comment type="caution">
    <text evidence="6">The sequence shown here is derived from an EMBL/GenBank/DDBJ whole genome shotgun (WGS) entry which is preliminary data.</text>
</comment>
<feature type="transmembrane region" description="Helical" evidence="5">
    <location>
        <begin position="15"/>
        <end position="33"/>
    </location>
</feature>
<dbReference type="OrthoDB" id="1633926at2"/>
<dbReference type="STRING" id="225345.CLCHR_00680"/>
<dbReference type="Pfam" id="PF13181">
    <property type="entry name" value="TPR_8"/>
    <property type="match status" value="2"/>
</dbReference>
<gene>
    <name evidence="6" type="ORF">CLCHR_00680</name>
</gene>
<evidence type="ECO:0000256" key="4">
    <source>
        <dbReference type="SAM" id="MobiDB-lite"/>
    </source>
</evidence>
<dbReference type="InterPro" id="IPR011990">
    <property type="entry name" value="TPR-like_helical_dom_sf"/>
</dbReference>
<reference evidence="6 7" key="1">
    <citation type="submission" date="2017-03" db="EMBL/GenBank/DDBJ databases">
        <title>Genome sequence of Clostridium chromiireducens DSM 23318.</title>
        <authorList>
            <person name="Poehlein A."/>
            <person name="Daniel R."/>
        </authorList>
    </citation>
    <scope>NUCLEOTIDE SEQUENCE [LARGE SCALE GENOMIC DNA]</scope>
    <source>
        <strain evidence="6 7">DSM 23318</strain>
    </source>
</reference>
<dbReference type="NCBIfam" id="NF047558">
    <property type="entry name" value="TPR_END_plus"/>
    <property type="match status" value="1"/>
</dbReference>
<dbReference type="RefSeq" id="WP_079437665.1">
    <property type="nucleotide sequence ID" value="NZ_MZGT01000001.1"/>
</dbReference>
<feature type="region of interest" description="Disordered" evidence="4">
    <location>
        <begin position="42"/>
        <end position="95"/>
    </location>
</feature>
<dbReference type="EMBL" id="MZGT01000001">
    <property type="protein sequence ID" value="OPJ66195.1"/>
    <property type="molecule type" value="Genomic_DNA"/>
</dbReference>
<keyword evidence="1" id="KW-0677">Repeat</keyword>
<dbReference type="Proteomes" id="UP000191056">
    <property type="component" value="Unassembled WGS sequence"/>
</dbReference>
<evidence type="ECO:0000256" key="2">
    <source>
        <dbReference type="ARBA" id="ARBA00022803"/>
    </source>
</evidence>